<name>A0ABQ3RXX0_9ACTN</name>
<evidence type="ECO:0000313" key="3">
    <source>
        <dbReference type="Proteomes" id="UP000649259"/>
    </source>
</evidence>
<dbReference type="Proteomes" id="UP000649259">
    <property type="component" value="Unassembled WGS sequence"/>
</dbReference>
<dbReference type="EMBL" id="BNEB01000002">
    <property type="protein sequence ID" value="GHI60693.1"/>
    <property type="molecule type" value="Genomic_DNA"/>
</dbReference>
<feature type="chain" id="PRO_5047325273" description="Lipoprotein" evidence="1">
    <location>
        <begin position="20"/>
        <end position="310"/>
    </location>
</feature>
<organism evidence="2 3">
    <name type="scientific">Streptomyces asoensis</name>
    <dbReference type="NCBI Taxonomy" id="249586"/>
    <lineage>
        <taxon>Bacteria</taxon>
        <taxon>Bacillati</taxon>
        <taxon>Actinomycetota</taxon>
        <taxon>Actinomycetes</taxon>
        <taxon>Kitasatosporales</taxon>
        <taxon>Streptomycetaceae</taxon>
        <taxon>Streptomyces</taxon>
    </lineage>
</organism>
<reference evidence="3" key="1">
    <citation type="submission" date="2023-07" db="EMBL/GenBank/DDBJ databases">
        <title>Whole genome shotgun sequence of Streptomyces cacaoi subsp. asoensis NBRC 13813.</title>
        <authorList>
            <person name="Komaki H."/>
            <person name="Tamura T."/>
        </authorList>
    </citation>
    <scope>NUCLEOTIDE SEQUENCE [LARGE SCALE GENOMIC DNA]</scope>
    <source>
        <strain evidence="3">NBRC 13813</strain>
    </source>
</reference>
<sequence>MKQRRLAGWLALLCVTAAAGCGSGGGTGPATDVATRVRSASPVTDQAIGARPTKKKKKKRKSAVLAGQLVIHPGAGGRGPDCVSDLAQLPPGFATSPAVWLSGMDGPTSLPLALDTALCLHGFSAEKPVTVTVTVGSRGYRTTVSPSSAPLTVDRVEPPETLFDGHRLQVFDAGSGLLESHEWGFVPPSGVRDDVVTAGAVTTSAVQAGTSASHRQKVTVSGTSTRGQRWITGAKHRLAVFNFDQDEQVPVGLYQRSGSSENFKLMRRIGSVTMPRSRIAVFTLPPNVTERGDRYCVSVPLDTLHDCPAP</sequence>
<evidence type="ECO:0008006" key="4">
    <source>
        <dbReference type="Google" id="ProtNLM"/>
    </source>
</evidence>
<accession>A0ABQ3RXX0</accession>
<gene>
    <name evidence="2" type="ORF">Saso_23430</name>
</gene>
<dbReference type="RefSeq" id="WP_189919156.1">
    <property type="nucleotide sequence ID" value="NZ_BMSI01000002.1"/>
</dbReference>
<evidence type="ECO:0000256" key="1">
    <source>
        <dbReference type="SAM" id="SignalP"/>
    </source>
</evidence>
<protein>
    <recommendedName>
        <fullName evidence="4">Lipoprotein</fullName>
    </recommendedName>
</protein>
<comment type="caution">
    <text evidence="2">The sequence shown here is derived from an EMBL/GenBank/DDBJ whole genome shotgun (WGS) entry which is preliminary data.</text>
</comment>
<keyword evidence="3" id="KW-1185">Reference proteome</keyword>
<feature type="signal peptide" evidence="1">
    <location>
        <begin position="1"/>
        <end position="19"/>
    </location>
</feature>
<keyword evidence="1" id="KW-0732">Signal</keyword>
<dbReference type="PROSITE" id="PS51257">
    <property type="entry name" value="PROKAR_LIPOPROTEIN"/>
    <property type="match status" value="1"/>
</dbReference>
<proteinExistence type="predicted"/>
<evidence type="ECO:0000313" key="2">
    <source>
        <dbReference type="EMBL" id="GHI60693.1"/>
    </source>
</evidence>
<dbReference type="GeneID" id="91470242"/>